<dbReference type="EMBL" id="BAAAQA010000015">
    <property type="protein sequence ID" value="GAA2116014.1"/>
    <property type="molecule type" value="Genomic_DNA"/>
</dbReference>
<proteinExistence type="predicted"/>
<protein>
    <recommendedName>
        <fullName evidence="2">PH domain-containing protein</fullName>
    </recommendedName>
</protein>
<accession>A0ABN2XRR7</accession>
<dbReference type="Pfam" id="PF25362">
    <property type="entry name" value="bPH_11"/>
    <property type="match status" value="1"/>
</dbReference>
<dbReference type="RefSeq" id="WP_344224321.1">
    <property type="nucleotide sequence ID" value="NZ_BAAAQA010000015.1"/>
</dbReference>
<evidence type="ECO:0000313" key="4">
    <source>
        <dbReference type="Proteomes" id="UP001500166"/>
    </source>
</evidence>
<evidence type="ECO:0000313" key="3">
    <source>
        <dbReference type="EMBL" id="GAA2116014.1"/>
    </source>
</evidence>
<feature type="transmembrane region" description="Helical" evidence="1">
    <location>
        <begin position="6"/>
        <end position="26"/>
    </location>
</feature>
<dbReference type="InterPro" id="IPR057446">
    <property type="entry name" value="PH_bac"/>
</dbReference>
<gene>
    <name evidence="3" type="ORF">GCM10009824_14380</name>
</gene>
<name>A0ABN2XRR7_9MICC</name>
<reference evidence="3 4" key="1">
    <citation type="journal article" date="2019" name="Int. J. Syst. Evol. Microbiol.">
        <title>The Global Catalogue of Microorganisms (GCM) 10K type strain sequencing project: providing services to taxonomists for standard genome sequencing and annotation.</title>
        <authorList>
            <consortium name="The Broad Institute Genomics Platform"/>
            <consortium name="The Broad Institute Genome Sequencing Center for Infectious Disease"/>
            <person name="Wu L."/>
            <person name="Ma J."/>
        </authorList>
    </citation>
    <scope>NUCLEOTIDE SEQUENCE [LARGE SCALE GENOMIC DNA]</scope>
    <source>
        <strain evidence="3 4">JCM 15914</strain>
    </source>
</reference>
<evidence type="ECO:0000259" key="2">
    <source>
        <dbReference type="Pfam" id="PF25362"/>
    </source>
</evidence>
<dbReference type="Proteomes" id="UP001500166">
    <property type="component" value="Unassembled WGS sequence"/>
</dbReference>
<evidence type="ECO:0000256" key="1">
    <source>
        <dbReference type="SAM" id="Phobius"/>
    </source>
</evidence>
<keyword evidence="1" id="KW-1133">Transmembrane helix</keyword>
<keyword evidence="1" id="KW-0812">Transmembrane</keyword>
<feature type="domain" description="PH" evidence="2">
    <location>
        <begin position="37"/>
        <end position="156"/>
    </location>
</feature>
<keyword evidence="1" id="KW-0472">Membrane</keyword>
<organism evidence="3 4">
    <name type="scientific">Kocuria atrinae</name>
    <dbReference type="NCBI Taxonomy" id="592377"/>
    <lineage>
        <taxon>Bacteria</taxon>
        <taxon>Bacillati</taxon>
        <taxon>Actinomycetota</taxon>
        <taxon>Actinomycetes</taxon>
        <taxon>Micrococcales</taxon>
        <taxon>Micrococcaceae</taxon>
        <taxon>Kocuria</taxon>
    </lineage>
</organism>
<sequence length="165" mass="18093">MSDKLLPTLLAILIVVVLFALVWWGWRGRIRRQSDVPQLLQAPVDLLDRLVTRADGMYVVTTYTAQPLERIAIHGLGIRANAEAIVAEDGVLINRQGAPDVYIPREQLRSVATASGMVGKFVERDGLVVFTWQLGDTTVDTGFRARNGEESRALETAASALVSAH</sequence>
<keyword evidence="4" id="KW-1185">Reference proteome</keyword>
<comment type="caution">
    <text evidence="3">The sequence shown here is derived from an EMBL/GenBank/DDBJ whole genome shotgun (WGS) entry which is preliminary data.</text>
</comment>